<dbReference type="EMBL" id="MT144952">
    <property type="protein sequence ID" value="QJI01807.1"/>
    <property type="molecule type" value="Genomic_DNA"/>
</dbReference>
<dbReference type="EMBL" id="MT144333">
    <property type="protein sequence ID" value="QJA52360.1"/>
    <property type="molecule type" value="Genomic_DNA"/>
</dbReference>
<reference evidence="2" key="1">
    <citation type="submission" date="2020-03" db="EMBL/GenBank/DDBJ databases">
        <title>The deep terrestrial virosphere.</title>
        <authorList>
            <person name="Holmfeldt K."/>
            <person name="Nilsson E."/>
            <person name="Simone D."/>
            <person name="Lopez-Fernandez M."/>
            <person name="Wu X."/>
            <person name="de Brujin I."/>
            <person name="Lundin D."/>
            <person name="Andersson A."/>
            <person name="Bertilsson S."/>
            <person name="Dopson M."/>
        </authorList>
    </citation>
    <scope>NUCLEOTIDE SEQUENCE</scope>
    <source>
        <strain evidence="3">MM415A03639</strain>
        <strain evidence="4">MM415B02084</strain>
        <strain evidence="2">TM448A02638</strain>
        <strain evidence="5">TM448B02784</strain>
    </source>
</reference>
<dbReference type="EMBL" id="MT142633">
    <property type="protein sequence ID" value="QJA86407.1"/>
    <property type="molecule type" value="Genomic_DNA"/>
</dbReference>
<evidence type="ECO:0000313" key="4">
    <source>
        <dbReference type="EMBL" id="QJA86407.1"/>
    </source>
</evidence>
<proteinExistence type="predicted"/>
<evidence type="ECO:0000256" key="1">
    <source>
        <dbReference type="SAM" id="MobiDB-lite"/>
    </source>
</evidence>
<name>A0A6H1ZYS1_9ZZZZ</name>
<gene>
    <name evidence="3" type="ORF">MM415A03639_0007</name>
    <name evidence="4" type="ORF">MM415B02084_0010</name>
    <name evidence="2" type="ORF">TM448A02638_0011</name>
    <name evidence="5" type="ORF">TM448B02784_0012</name>
</gene>
<sequence length="76" mass="8238">MDFSANLKSYGTKPATQDEFDDHGDIKKEARPAVMTIQIVVESPPDNLAALMNRLANDGGQIRVSLSSYQMALSAP</sequence>
<protein>
    <submittedName>
        <fullName evidence="2">Uncharacterized protein</fullName>
    </submittedName>
</protein>
<evidence type="ECO:0000313" key="3">
    <source>
        <dbReference type="EMBL" id="QJA70601.1"/>
    </source>
</evidence>
<dbReference type="AlphaFoldDB" id="A0A6H1ZYS1"/>
<organism evidence="2">
    <name type="scientific">viral metagenome</name>
    <dbReference type="NCBI Taxonomy" id="1070528"/>
    <lineage>
        <taxon>unclassified sequences</taxon>
        <taxon>metagenomes</taxon>
        <taxon>organismal metagenomes</taxon>
    </lineage>
</organism>
<accession>A0A6H1ZYS1</accession>
<feature type="region of interest" description="Disordered" evidence="1">
    <location>
        <begin position="1"/>
        <end position="22"/>
    </location>
</feature>
<evidence type="ECO:0000313" key="2">
    <source>
        <dbReference type="EMBL" id="QJA52360.1"/>
    </source>
</evidence>
<dbReference type="EMBL" id="MT141806">
    <property type="protein sequence ID" value="QJA70601.1"/>
    <property type="molecule type" value="Genomic_DNA"/>
</dbReference>
<evidence type="ECO:0000313" key="5">
    <source>
        <dbReference type="EMBL" id="QJI01807.1"/>
    </source>
</evidence>